<organism evidence="1 2">
    <name type="scientific">Candidatus Wolfebacteria bacterium GW2011_GWA2_47_9b</name>
    <dbReference type="NCBI Taxonomy" id="1619005"/>
    <lineage>
        <taxon>Bacteria</taxon>
        <taxon>Candidatus Wolfeibacteriota</taxon>
    </lineage>
</organism>
<accession>A0A0G1U4I4</accession>
<evidence type="ECO:0000313" key="1">
    <source>
        <dbReference type="EMBL" id="KKU88986.1"/>
    </source>
</evidence>
<dbReference type="AlphaFoldDB" id="A0A0G1U4I4"/>
<protein>
    <submittedName>
        <fullName evidence="1">Uncharacterized protein</fullName>
    </submittedName>
</protein>
<reference evidence="1 2" key="1">
    <citation type="journal article" date="2015" name="Nature">
        <title>rRNA introns, odd ribosomes, and small enigmatic genomes across a large radiation of phyla.</title>
        <authorList>
            <person name="Brown C.T."/>
            <person name="Hug L.A."/>
            <person name="Thomas B.C."/>
            <person name="Sharon I."/>
            <person name="Castelle C.J."/>
            <person name="Singh A."/>
            <person name="Wilkins M.J."/>
            <person name="Williams K.H."/>
            <person name="Banfield J.F."/>
        </authorList>
    </citation>
    <scope>NUCLEOTIDE SEQUENCE [LARGE SCALE GENOMIC DNA]</scope>
</reference>
<dbReference type="EMBL" id="LCPB01000021">
    <property type="protein sequence ID" value="KKU88986.1"/>
    <property type="molecule type" value="Genomic_DNA"/>
</dbReference>
<gene>
    <name evidence="1" type="ORF">UY19_C0021G0016</name>
</gene>
<proteinExistence type="predicted"/>
<evidence type="ECO:0000313" key="2">
    <source>
        <dbReference type="Proteomes" id="UP000033882"/>
    </source>
</evidence>
<dbReference type="Proteomes" id="UP000033882">
    <property type="component" value="Unassembled WGS sequence"/>
</dbReference>
<name>A0A0G1U4I4_9BACT</name>
<sequence length="150" mass="17766">MIRPFFDLQKREKVGIEKVEINKSEKEESAMAELYDSVILLRRATNNLEPGGGGFDELVQVLQAINSRRYRLTDRRVTIHWERIVEGTWDDDDGEDELRKIWNETWTLVAELEEFEKRFRQVRLGRGSKKMREDVYGILYLSRIASFGIR</sequence>
<comment type="caution">
    <text evidence="1">The sequence shown here is derived from an EMBL/GenBank/DDBJ whole genome shotgun (WGS) entry which is preliminary data.</text>
</comment>